<accession>L1MXQ9</accession>
<dbReference type="Proteomes" id="UP000010433">
    <property type="component" value="Unassembled WGS sequence"/>
</dbReference>
<protein>
    <recommendedName>
        <fullName evidence="3">6-bladed beta-propeller</fullName>
    </recommendedName>
</protein>
<dbReference type="PATRIC" id="fig|1127699.3.peg.2289"/>
<dbReference type="HOGENOM" id="CLU_713400_0_0_10"/>
<dbReference type="InterPro" id="IPR011042">
    <property type="entry name" value="6-blade_b-propeller_TolB-like"/>
</dbReference>
<dbReference type="EMBL" id="AMEP01000164">
    <property type="protein sequence ID" value="EKX96093.1"/>
    <property type="molecule type" value="Genomic_DNA"/>
</dbReference>
<name>L1MXQ9_9BACT</name>
<dbReference type="Gene3D" id="2.120.10.30">
    <property type="entry name" value="TolB, C-terminal domain"/>
    <property type="match status" value="1"/>
</dbReference>
<dbReference type="AlphaFoldDB" id="L1MXQ9"/>
<evidence type="ECO:0000313" key="2">
    <source>
        <dbReference type="Proteomes" id="UP000010433"/>
    </source>
</evidence>
<proteinExistence type="predicted"/>
<organism evidence="1 2">
    <name type="scientific">Hoylesella saccharolytica F0055</name>
    <dbReference type="NCBI Taxonomy" id="1127699"/>
    <lineage>
        <taxon>Bacteria</taxon>
        <taxon>Pseudomonadati</taxon>
        <taxon>Bacteroidota</taxon>
        <taxon>Bacteroidia</taxon>
        <taxon>Bacteroidales</taxon>
        <taxon>Prevotellaceae</taxon>
        <taxon>Hoylesella</taxon>
    </lineage>
</organism>
<reference evidence="1 2" key="1">
    <citation type="submission" date="2012-05" db="EMBL/GenBank/DDBJ databases">
        <authorList>
            <person name="Weinstock G."/>
            <person name="Sodergren E."/>
            <person name="Lobos E.A."/>
            <person name="Fulton L."/>
            <person name="Fulton R."/>
            <person name="Courtney L."/>
            <person name="Fronick C."/>
            <person name="O'Laughlin M."/>
            <person name="Godfrey J."/>
            <person name="Wilson R.M."/>
            <person name="Miner T."/>
            <person name="Farmer C."/>
            <person name="Delehaunty K."/>
            <person name="Cordes M."/>
            <person name="Minx P."/>
            <person name="Tomlinson C."/>
            <person name="Chen J."/>
            <person name="Wollam A."/>
            <person name="Pepin K.H."/>
            <person name="Bhonagiri V."/>
            <person name="Zhang X."/>
            <person name="Suruliraj S."/>
            <person name="Warren W."/>
            <person name="Mitreva M."/>
            <person name="Mardis E.R."/>
            <person name="Wilson R.K."/>
        </authorList>
    </citation>
    <scope>NUCLEOTIDE SEQUENCE [LARGE SCALE GENOMIC DNA]</scope>
    <source>
        <strain evidence="1 2">F0055</strain>
    </source>
</reference>
<dbReference type="Pfam" id="PF17170">
    <property type="entry name" value="DUF5128"/>
    <property type="match status" value="1"/>
</dbReference>
<evidence type="ECO:0000313" key="1">
    <source>
        <dbReference type="EMBL" id="EKX96093.1"/>
    </source>
</evidence>
<dbReference type="OrthoDB" id="1007244at2"/>
<comment type="caution">
    <text evidence="1">The sequence shown here is derived from an EMBL/GenBank/DDBJ whole genome shotgun (WGS) entry which is preliminary data.</text>
</comment>
<gene>
    <name evidence="1" type="ORF">HMPREF9151_02495</name>
</gene>
<evidence type="ECO:0008006" key="3">
    <source>
        <dbReference type="Google" id="ProtNLM"/>
    </source>
</evidence>
<dbReference type="STRING" id="1127699.HMPREF9151_02495"/>
<keyword evidence="2" id="KW-1185">Reference proteome</keyword>
<sequence length="385" mass="44237">MKNSCINKRKMILIAIILLIPLVLFSRSGVKSNGKYVIGYDSPERKNGVGIRNIKYRIIPLKRQSNPSIITPQKIEITDSIIFILDQNKLISYDFNGNFLHAIGNYGYGHDEYMNLSGFYIDSEKNVILFDSYKNTLLKFTKNGDFLSAIKLSSANLKCTQSILPIDEHSLFIYNYLFNNSYQLCKIINIKDNTEKEISSTPMCTNNTMEHIGANPYCFYNGNIRYLRPFDNSVYNLMDGSTFCIDTKKKVYTDRELSSIKDFSITTYANLINHGAFGGFTDIFETNKYIMLASYNTMYILVDKGKMKCTKFEYGLKTKHANYPLYNIKGAYGNQLIGILSMKDAKNMILASNKKMSQTLKSFMQDSLFDHYIIMYDLEDAEIRN</sequence>